<evidence type="ECO:0000256" key="5">
    <source>
        <dbReference type="ARBA" id="ARBA00022692"/>
    </source>
</evidence>
<evidence type="ECO:0000256" key="11">
    <source>
        <dbReference type="ARBA" id="ARBA00023136"/>
    </source>
</evidence>
<keyword evidence="5" id="KW-0812">Transmembrane</keyword>
<keyword evidence="7" id="KW-1133">Transmembrane helix</keyword>
<dbReference type="PRINTS" id="PR00463">
    <property type="entry name" value="EP450I"/>
</dbReference>
<evidence type="ECO:0000256" key="9">
    <source>
        <dbReference type="ARBA" id="ARBA00023004"/>
    </source>
</evidence>
<dbReference type="GO" id="GO:0016020">
    <property type="term" value="C:membrane"/>
    <property type="evidence" value="ECO:0007669"/>
    <property type="project" value="UniProtKB-SubCell"/>
</dbReference>
<accession>A0A978W091</accession>
<evidence type="ECO:0000256" key="2">
    <source>
        <dbReference type="ARBA" id="ARBA00004167"/>
    </source>
</evidence>
<comment type="subcellular location">
    <subcellularLocation>
        <location evidence="2">Membrane</location>
        <topology evidence="2">Single-pass membrane protein</topology>
    </subcellularLocation>
</comment>
<evidence type="ECO:0000256" key="1">
    <source>
        <dbReference type="ARBA" id="ARBA00001971"/>
    </source>
</evidence>
<dbReference type="InterPro" id="IPR002401">
    <property type="entry name" value="Cyt_P450_E_grp-I"/>
</dbReference>
<dbReference type="GO" id="GO:0016705">
    <property type="term" value="F:oxidoreductase activity, acting on paired donors, with incorporation or reduction of molecular oxygen"/>
    <property type="evidence" value="ECO:0007669"/>
    <property type="project" value="InterPro"/>
</dbReference>
<feature type="binding site" description="axial binding residue" evidence="12">
    <location>
        <position position="48"/>
    </location>
    <ligand>
        <name>heme</name>
        <dbReference type="ChEBI" id="CHEBI:30413"/>
    </ligand>
    <ligandPart>
        <name>Fe</name>
        <dbReference type="ChEBI" id="CHEBI:18248"/>
    </ligandPart>
</feature>
<dbReference type="Pfam" id="PF00067">
    <property type="entry name" value="p450"/>
    <property type="match status" value="1"/>
</dbReference>
<evidence type="ECO:0000256" key="7">
    <source>
        <dbReference type="ARBA" id="ARBA00022989"/>
    </source>
</evidence>
<keyword evidence="8 13" id="KW-0560">Oxidoreductase</keyword>
<gene>
    <name evidence="14" type="ORF">FEM48_Zijuj01G0086900</name>
</gene>
<evidence type="ECO:0000256" key="6">
    <source>
        <dbReference type="ARBA" id="ARBA00022723"/>
    </source>
</evidence>
<comment type="cofactor">
    <cofactor evidence="1 12">
        <name>heme</name>
        <dbReference type="ChEBI" id="CHEBI:30413"/>
    </cofactor>
</comment>
<dbReference type="InterPro" id="IPR017972">
    <property type="entry name" value="Cyt_P450_CS"/>
</dbReference>
<dbReference type="PANTHER" id="PTHR47953:SF19">
    <property type="entry name" value="OS06G0641600 PROTEIN"/>
    <property type="match status" value="1"/>
</dbReference>
<keyword evidence="6 12" id="KW-0479">Metal-binding</keyword>
<dbReference type="GO" id="GO:0020037">
    <property type="term" value="F:heme binding"/>
    <property type="evidence" value="ECO:0007669"/>
    <property type="project" value="InterPro"/>
</dbReference>
<dbReference type="EMBL" id="JAEACU010000001">
    <property type="protein sequence ID" value="KAH7545375.1"/>
    <property type="molecule type" value="Genomic_DNA"/>
</dbReference>
<evidence type="ECO:0000256" key="3">
    <source>
        <dbReference type="ARBA" id="ARBA00010617"/>
    </source>
</evidence>
<dbReference type="InterPro" id="IPR036396">
    <property type="entry name" value="Cyt_P450_sf"/>
</dbReference>
<sequence length="110" mass="12394">MNASAIRRDPEYWYDAESFIPKRFDGSSIDYKGTDFEYIPFGAGRRMCPGIAFGMANVELPLANLLYHFNWQLPSGKQPENVDMTEAFGATMGKKNDLYLIAIPFTPSLS</sequence>
<keyword evidence="11" id="KW-0472">Membrane</keyword>
<dbReference type="SUPFAM" id="SSF48264">
    <property type="entry name" value="Cytochrome P450"/>
    <property type="match status" value="1"/>
</dbReference>
<name>A0A978W091_ZIZJJ</name>
<evidence type="ECO:0000256" key="10">
    <source>
        <dbReference type="ARBA" id="ARBA00023033"/>
    </source>
</evidence>
<keyword evidence="10 13" id="KW-0503">Monooxygenase</keyword>
<evidence type="ECO:0000256" key="4">
    <source>
        <dbReference type="ARBA" id="ARBA00022617"/>
    </source>
</evidence>
<protein>
    <submittedName>
        <fullName evidence="14">Uncharacterized protein</fullName>
    </submittedName>
</protein>
<evidence type="ECO:0000256" key="13">
    <source>
        <dbReference type="RuleBase" id="RU000461"/>
    </source>
</evidence>
<keyword evidence="9 12" id="KW-0408">Iron</keyword>
<dbReference type="Gene3D" id="1.10.630.10">
    <property type="entry name" value="Cytochrome P450"/>
    <property type="match status" value="1"/>
</dbReference>
<organism evidence="14 15">
    <name type="scientific">Ziziphus jujuba var. spinosa</name>
    <dbReference type="NCBI Taxonomy" id="714518"/>
    <lineage>
        <taxon>Eukaryota</taxon>
        <taxon>Viridiplantae</taxon>
        <taxon>Streptophyta</taxon>
        <taxon>Embryophyta</taxon>
        <taxon>Tracheophyta</taxon>
        <taxon>Spermatophyta</taxon>
        <taxon>Magnoliopsida</taxon>
        <taxon>eudicotyledons</taxon>
        <taxon>Gunneridae</taxon>
        <taxon>Pentapetalae</taxon>
        <taxon>rosids</taxon>
        <taxon>fabids</taxon>
        <taxon>Rosales</taxon>
        <taxon>Rhamnaceae</taxon>
        <taxon>Paliureae</taxon>
        <taxon>Ziziphus</taxon>
    </lineage>
</organism>
<dbReference type="PANTHER" id="PTHR47953">
    <property type="entry name" value="OS08G0105600 PROTEIN"/>
    <property type="match status" value="1"/>
</dbReference>
<evidence type="ECO:0000313" key="14">
    <source>
        <dbReference type="EMBL" id="KAH7545375.1"/>
    </source>
</evidence>
<proteinExistence type="inferred from homology"/>
<evidence type="ECO:0000313" key="15">
    <source>
        <dbReference type="Proteomes" id="UP000813462"/>
    </source>
</evidence>
<dbReference type="GO" id="GO:0005506">
    <property type="term" value="F:iron ion binding"/>
    <property type="evidence" value="ECO:0007669"/>
    <property type="project" value="InterPro"/>
</dbReference>
<reference evidence="14" key="1">
    <citation type="journal article" date="2021" name="Front. Plant Sci.">
        <title>Chromosome-Scale Genome Assembly for Chinese Sour Jujube and Insights Into Its Genome Evolution and Domestication Signature.</title>
        <authorList>
            <person name="Shen L.-Y."/>
            <person name="Luo H."/>
            <person name="Wang X.-L."/>
            <person name="Wang X.-M."/>
            <person name="Qiu X.-J."/>
            <person name="Liu H."/>
            <person name="Zhou S.-S."/>
            <person name="Jia K.-H."/>
            <person name="Nie S."/>
            <person name="Bao Y.-T."/>
            <person name="Zhang R.-G."/>
            <person name="Yun Q.-Z."/>
            <person name="Chai Y.-H."/>
            <person name="Lu J.-Y."/>
            <person name="Li Y."/>
            <person name="Zhao S.-W."/>
            <person name="Mao J.-F."/>
            <person name="Jia S.-G."/>
            <person name="Mao Y.-M."/>
        </authorList>
    </citation>
    <scope>NUCLEOTIDE SEQUENCE</scope>
    <source>
        <strain evidence="14">AT0</strain>
        <tissue evidence="14">Leaf</tissue>
    </source>
</reference>
<evidence type="ECO:0000256" key="8">
    <source>
        <dbReference type="ARBA" id="ARBA00023002"/>
    </source>
</evidence>
<dbReference type="InterPro" id="IPR052306">
    <property type="entry name" value="CYP450_71D"/>
</dbReference>
<comment type="similarity">
    <text evidence="3 13">Belongs to the cytochrome P450 family.</text>
</comment>
<dbReference type="GO" id="GO:0004497">
    <property type="term" value="F:monooxygenase activity"/>
    <property type="evidence" value="ECO:0007669"/>
    <property type="project" value="UniProtKB-KW"/>
</dbReference>
<dbReference type="InterPro" id="IPR001128">
    <property type="entry name" value="Cyt_P450"/>
</dbReference>
<dbReference type="Proteomes" id="UP000813462">
    <property type="component" value="Unassembled WGS sequence"/>
</dbReference>
<dbReference type="PROSITE" id="PS00086">
    <property type="entry name" value="CYTOCHROME_P450"/>
    <property type="match status" value="1"/>
</dbReference>
<keyword evidence="4 12" id="KW-0349">Heme</keyword>
<comment type="caution">
    <text evidence="14">The sequence shown here is derived from an EMBL/GenBank/DDBJ whole genome shotgun (WGS) entry which is preliminary data.</text>
</comment>
<evidence type="ECO:0000256" key="12">
    <source>
        <dbReference type="PIRSR" id="PIRSR602401-1"/>
    </source>
</evidence>
<dbReference type="AlphaFoldDB" id="A0A978W091"/>